<evidence type="ECO:0000259" key="3">
    <source>
        <dbReference type="Pfam" id="PF07364"/>
    </source>
</evidence>
<dbReference type="EMBL" id="JACTNG010000005">
    <property type="protein sequence ID" value="MBO1079618.1"/>
    <property type="molecule type" value="Genomic_DNA"/>
</dbReference>
<keyword evidence="1" id="KW-0378">Hydrolase</keyword>
<dbReference type="Pfam" id="PF07171">
    <property type="entry name" value="MlrC_C"/>
    <property type="match status" value="1"/>
</dbReference>
<gene>
    <name evidence="4" type="ORF">IAI61_11305</name>
</gene>
<comment type="caution">
    <text evidence="4">The sequence shown here is derived from an EMBL/GenBank/DDBJ whole genome shotgun (WGS) entry which is preliminary data.</text>
</comment>
<protein>
    <recommendedName>
        <fullName evidence="1">Microcystinase C</fullName>
        <shortName evidence="1">MlrC</shortName>
    </recommendedName>
</protein>
<keyword evidence="1" id="KW-0645">Protease</keyword>
<dbReference type="InterPro" id="IPR010799">
    <property type="entry name" value="MlrC_C"/>
</dbReference>
<evidence type="ECO:0000259" key="2">
    <source>
        <dbReference type="Pfam" id="PF07171"/>
    </source>
</evidence>
<comment type="function">
    <text evidence="1">Involved in peptidolytic degradation of cyclic heptapeptide hepatotoxin microcystin (MC).</text>
</comment>
<name>A0ABS3KQ71_9PROT</name>
<reference evidence="4 5" key="1">
    <citation type="submission" date="2020-09" db="EMBL/GenBank/DDBJ databases">
        <title>Roseomonas.</title>
        <authorList>
            <person name="Zhu W."/>
        </authorList>
    </citation>
    <scope>NUCLEOTIDE SEQUENCE [LARGE SCALE GENOMIC DNA]</scope>
    <source>
        <strain evidence="4 5">573</strain>
    </source>
</reference>
<keyword evidence="5" id="KW-1185">Reference proteome</keyword>
<dbReference type="InterPro" id="IPR015995">
    <property type="entry name" value="MlrC_N"/>
</dbReference>
<accession>A0ABS3KQ71</accession>
<dbReference type="Pfam" id="PF07364">
    <property type="entry name" value="DUF1485"/>
    <property type="match status" value="1"/>
</dbReference>
<evidence type="ECO:0000313" key="5">
    <source>
        <dbReference type="Proteomes" id="UP001518989"/>
    </source>
</evidence>
<sequence>MRIAIGGFLHESHSFAPVATGWEEFRTPGGFPAYHRGAGLFDVLRPTSAPAAGALSVAEPEGIELVPLSWCFANPAGPVTEEAFERIAACLVADLAVAVDAGGLDGVYLDLHGAMVAEQFPDAEGELLRRVRAVVGPDVPITTSLDPHANVTALMAEKADALVPFRTYPHVDMKAAGARAMELLIARIRRGTPWPRAFRQVDYWTPLTMQCTMVSPMADVLAERARLAAGSGVVELGFCFGFPYADFPGCGMAITCYAEDQAAADAAAEGLKAYLDAHEADFAGGAIPAAEGVAQAVARAGAGGPVVLADTQDNPGGGGHGDTTGLLAELIRQNAPATLGIINDAASAAACHAAGQGAEIALSLGGRSDGTPIEVRAKVLRLTDGRFTCTGPMSAGNPADLGPTALIGIGPVKVIVVTRKMQAHDQALFRHIGIEPAGEPILALKSSVHFRADFQPIAREVIVVAAPGPVLADPSGFPFQHLRPGIRTRPMG</sequence>
<proteinExistence type="inferred from homology"/>
<dbReference type="InterPro" id="IPR009197">
    <property type="entry name" value="MlrC"/>
</dbReference>
<evidence type="ECO:0000256" key="1">
    <source>
        <dbReference type="PIRNR" id="PIRNR012702"/>
    </source>
</evidence>
<dbReference type="Proteomes" id="UP001518989">
    <property type="component" value="Unassembled WGS sequence"/>
</dbReference>
<comment type="similarity">
    <text evidence="1">Belongs to the peptidase M81 family.</text>
</comment>
<comment type="cofactor">
    <cofactor evidence="1">
        <name>Zn(2+)</name>
        <dbReference type="ChEBI" id="CHEBI:29105"/>
    </cofactor>
    <text evidence="1">Binds 1 zinc ion per subunit.</text>
</comment>
<feature type="domain" description="Microcystin LR degradation protein MlrC C-terminal" evidence="2">
    <location>
        <begin position="308"/>
        <end position="481"/>
    </location>
</feature>
<feature type="domain" description="Microcystin LR degradation protein MlrC N-terminal" evidence="3">
    <location>
        <begin position="2"/>
        <end position="296"/>
    </location>
</feature>
<dbReference type="PIRSF" id="PIRSF012702">
    <property type="entry name" value="UCP012702"/>
    <property type="match status" value="1"/>
</dbReference>
<dbReference type="RefSeq" id="WP_207417274.1">
    <property type="nucleotide sequence ID" value="NZ_CP061177.1"/>
</dbReference>
<organism evidence="4 5">
    <name type="scientific">Roseomonas haemaphysalidis</name>
    <dbReference type="NCBI Taxonomy" id="2768162"/>
    <lineage>
        <taxon>Bacteria</taxon>
        <taxon>Pseudomonadati</taxon>
        <taxon>Pseudomonadota</taxon>
        <taxon>Alphaproteobacteria</taxon>
        <taxon>Acetobacterales</taxon>
        <taxon>Roseomonadaceae</taxon>
        <taxon>Roseomonas</taxon>
    </lineage>
</organism>
<evidence type="ECO:0000313" key="4">
    <source>
        <dbReference type="EMBL" id="MBO1079618.1"/>
    </source>
</evidence>
<keyword evidence="1" id="KW-0482">Metalloprotease</keyword>
<keyword evidence="1" id="KW-0479">Metal-binding</keyword>